<dbReference type="EMBL" id="FOXK01000008">
    <property type="protein sequence ID" value="SFQ13148.1"/>
    <property type="molecule type" value="Genomic_DNA"/>
</dbReference>
<feature type="domain" description="Primase C-terminal 2" evidence="1">
    <location>
        <begin position="231"/>
        <end position="306"/>
    </location>
</feature>
<dbReference type="Pfam" id="PF13148">
    <property type="entry name" value="DUF3987"/>
    <property type="match status" value="1"/>
</dbReference>
<gene>
    <name evidence="2" type="ORF">SAMN05216177_10853</name>
</gene>
<dbReference type="InterPro" id="IPR025048">
    <property type="entry name" value="DUF3987"/>
</dbReference>
<evidence type="ECO:0000313" key="3">
    <source>
        <dbReference type="Proteomes" id="UP000182025"/>
    </source>
</evidence>
<organism evidence="2 3">
    <name type="scientific">Ectopseudomonas toyotomiensis</name>
    <dbReference type="NCBI Taxonomy" id="554344"/>
    <lineage>
        <taxon>Bacteria</taxon>
        <taxon>Pseudomonadati</taxon>
        <taxon>Pseudomonadota</taxon>
        <taxon>Gammaproteobacteria</taxon>
        <taxon>Pseudomonadales</taxon>
        <taxon>Pseudomonadaceae</taxon>
        <taxon>Ectopseudomonas</taxon>
    </lineage>
</organism>
<reference evidence="3" key="1">
    <citation type="submission" date="2016-10" db="EMBL/GenBank/DDBJ databases">
        <authorList>
            <person name="Varghese N."/>
            <person name="Submissions S."/>
        </authorList>
    </citation>
    <scope>NUCLEOTIDE SEQUENCE [LARGE SCALE GENOMIC DNA]</scope>
    <source>
        <strain evidence="3">JCM 15604</strain>
    </source>
</reference>
<keyword evidence="3" id="KW-1185">Reference proteome</keyword>
<sequence>MTPTQQQATPAEFDYSRVPETMKRLPRWIGFTEKKVPVDPRTGLRLNHTDTTRHLNFETAHAGYLAGHCFALGFCIVEGDGICCVDLDKVCGNPEREQRAAMILQKMPGWIERSMSGTGLHIWGYGAGRSFKTADGLEFYTNKRAMLITGKVMPQSAVPDLVDLHAGCQWLATTFNPKAAPATQQPTAPQFPQLGPPPPHLYLVGARELNTEAAGRLNAGQDDDPERIRSALAVLRADDYDTWWQTGLALYRSTLEPQQAYSTWLEWSATCADKFSEQACQDKWASFATSGQPASAITLGTIFHRARQAGWTDTDNPVKPWRTPDTLLTEPQPAPYPTASLPTVMREAVKAIAQHVAAPEALAAQCVIAAAAYLAQTRINAPHIHYPDGMPCSLYQMALADSGDRKSACYRLAFKPLMEAEREERDRHAAITAEHSLRASLLKGKALQDFENNNRLPANPRTMYTDSTFEKIAKDFVAGMPAASWVTDEGGRVLGGHSMQAETRAATLGGLVKLYDDGTVERDRAGESSGIAYDRRFTMHLMAQAVTVREALNDSLLQGQGFLPRFLLTSAPSLAGTRFITAETLQNSAYRNPAIQRYWQRMKEIAATTRHVAEMGAVRPPVVALAAEALKVWLDFYNRVEAEQSRGGDYAGAIKPFASRAGENARRVAAVFALFNGEQEITGPTMTAACEVVEHSLGEWARWLGGSGTETRDNRDALDLLAWLKSKGISSLHRDKLGTSGPVRGRAKQRDKLLGILLESGWMRSADSRNFEVNPQPLADCAESAERPITPGVSNADCEQITAEEG</sequence>
<dbReference type="Pfam" id="PF08707">
    <property type="entry name" value="PriCT_2"/>
    <property type="match status" value="1"/>
</dbReference>
<dbReference type="GO" id="GO:0016817">
    <property type="term" value="F:hydrolase activity, acting on acid anhydrides"/>
    <property type="evidence" value="ECO:0007669"/>
    <property type="project" value="InterPro"/>
</dbReference>
<proteinExistence type="predicted"/>
<evidence type="ECO:0000313" key="2">
    <source>
        <dbReference type="EMBL" id="SFQ13148.1"/>
    </source>
</evidence>
<evidence type="ECO:0000259" key="1">
    <source>
        <dbReference type="Pfam" id="PF08707"/>
    </source>
</evidence>
<dbReference type="RefSeq" id="WP_074916845.1">
    <property type="nucleotide sequence ID" value="NZ_FOXK01000008.1"/>
</dbReference>
<protein>
    <submittedName>
        <fullName evidence="2">Primase C terminal 2 (PriCT-2)</fullName>
    </submittedName>
</protein>
<dbReference type="InterPro" id="IPR014819">
    <property type="entry name" value="PriCT_2"/>
</dbReference>
<name>A0A1I5W036_9GAMM</name>
<dbReference type="AlphaFoldDB" id="A0A1I5W036"/>
<dbReference type="OrthoDB" id="9067983at2"/>
<accession>A0A1I5W036</accession>
<dbReference type="Proteomes" id="UP000182025">
    <property type="component" value="Unassembled WGS sequence"/>
</dbReference>